<dbReference type="GO" id="GO:0042274">
    <property type="term" value="P:ribosomal small subunit biogenesis"/>
    <property type="evidence" value="ECO:0007669"/>
    <property type="project" value="TreeGrafter"/>
</dbReference>
<proteinExistence type="inferred from homology"/>
<evidence type="ECO:0000256" key="7">
    <source>
        <dbReference type="ARBA" id="ARBA00075714"/>
    </source>
</evidence>
<dbReference type="AlphaFoldDB" id="A0A452UFA1"/>
<dbReference type="InterPro" id="IPR050781">
    <property type="entry name" value="CWC22_splicing_factor"/>
</dbReference>
<comment type="subunit">
    <text evidence="5">May interact with EIF4A1, EIF4A2 and EIF4A3. Interacts with PPP1CA and PPP1CC.</text>
</comment>
<dbReference type="InterPro" id="IPR003891">
    <property type="entry name" value="Initiation_fac_eIF4g_MI"/>
</dbReference>
<dbReference type="SUPFAM" id="SSF48371">
    <property type="entry name" value="ARM repeat"/>
    <property type="match status" value="1"/>
</dbReference>
<sequence length="811" mass="89836">QETVGPAGGRGHQGGEEETLGLAECAPAGQGTGMDAGQEVSLGFGRPGGEGGRGKEVCVTLQPRVTHRASLDADLSPTGQQRWNPRGIREGEAVGTGPHPRKGPPRTTRPSAAAAAARKRALLAANEEEDREIRKLERCLGLNKRKKKGGGSSVPLSFARDGLDYILGALGSGKNSGLYESSSEEEEVEDAGQTLPESDLESDESDLESGTDGEGGEEDVEEEKSKLGAEAGAQVEEEDVEKDEQKTAEGRATWERNQKRVRFAEERSEPSSEDSDTADQSLCENDGKYIPPHVRQAEETAGGQKKEGLERLQKHVKGLINRLSEPSMASISGQLEELYMAHSRKDMNDTLTGVLLSACAPDAVMPSRLVREHVLLLSVLHHTVGVEVGAHFLEAVVRRFDAVYKSGGPGKECENLLAVVAHLYNFHVVQACLVFDVLKKLIGTFTEKDIELTLLMLKNVGFSLRKDDALSLKELIMEAQAKASEATGKFQDQTRVRFMLETMLALKNNDMRKIPGYDPEPVEKLRKLQRALVRSAGSGTETQLRVSWDAVLNAEQTGRWWIVGSAWSGAPMIDNSQQKILEKQPSGMVSGKILELARKQRMNTDVRRNIFCTIMTSEDFLDAFEKLLKLRLKDQQEREIVHVLVDCCLQEKTYNPFYAFLAGKFCEHQRSFQMTFQFSIWDKFRDLENLPATNFSNLVHLVAHLLKTKSLPLSILKVVEFSELDKPRVHFLRKVLYILLMETEVEDLGSIFARVCDNPKLGLLREGLRLFISHFLLRNAELHSSAEEAGLLRERADLSTKALQGKASLRM</sequence>
<gene>
    <name evidence="10" type="primary">NOM1</name>
</gene>
<evidence type="ECO:0000256" key="1">
    <source>
        <dbReference type="ARBA" id="ARBA00004604"/>
    </source>
</evidence>
<dbReference type="GO" id="GO:0005730">
    <property type="term" value="C:nucleolus"/>
    <property type="evidence" value="ECO:0007669"/>
    <property type="project" value="UniProtKB-SubCell"/>
</dbReference>
<feature type="compositionally biased region" description="Basic and acidic residues" evidence="8">
    <location>
        <begin position="243"/>
        <end position="270"/>
    </location>
</feature>
<dbReference type="PANTHER" id="PTHR18034">
    <property type="entry name" value="CELL CYCLE CONTROL PROTEIN CWF22-RELATED"/>
    <property type="match status" value="1"/>
</dbReference>
<feature type="region of interest" description="Disordered" evidence="8">
    <location>
        <begin position="68"/>
        <end position="289"/>
    </location>
</feature>
<dbReference type="InterPro" id="IPR016024">
    <property type="entry name" value="ARM-type_fold"/>
</dbReference>
<accession>A0A452UFA1</accession>
<dbReference type="InterPro" id="IPR003890">
    <property type="entry name" value="MIF4G-like_typ-3"/>
</dbReference>
<dbReference type="SMART" id="SM00543">
    <property type="entry name" value="MIF4G"/>
    <property type="match status" value="1"/>
</dbReference>
<dbReference type="GO" id="GO:0003723">
    <property type="term" value="F:RNA binding"/>
    <property type="evidence" value="ECO:0007669"/>
    <property type="project" value="InterPro"/>
</dbReference>
<comment type="function">
    <text evidence="4">Plays a role in targeting PPP1CA to the nucleolus.</text>
</comment>
<feature type="region of interest" description="Disordered" evidence="8">
    <location>
        <begin position="1"/>
        <end position="55"/>
    </location>
</feature>
<evidence type="ECO:0000256" key="2">
    <source>
        <dbReference type="ARBA" id="ARBA00006856"/>
    </source>
</evidence>
<evidence type="ECO:0000256" key="5">
    <source>
        <dbReference type="ARBA" id="ARBA00063784"/>
    </source>
</evidence>
<evidence type="ECO:0000256" key="3">
    <source>
        <dbReference type="ARBA" id="ARBA00023242"/>
    </source>
</evidence>
<evidence type="ECO:0000256" key="6">
    <source>
        <dbReference type="ARBA" id="ARBA00072504"/>
    </source>
</evidence>
<dbReference type="PANTHER" id="PTHR18034:SF4">
    <property type="entry name" value="NUCLEOLAR MIF4G DOMAIN-CONTAINING PROTEIN 1"/>
    <property type="match status" value="1"/>
</dbReference>
<organism evidence="10">
    <name type="scientific">Ursus maritimus</name>
    <name type="common">Polar bear</name>
    <name type="synonym">Thalarctos maritimus</name>
    <dbReference type="NCBI Taxonomy" id="29073"/>
    <lineage>
        <taxon>Eukaryota</taxon>
        <taxon>Metazoa</taxon>
        <taxon>Chordata</taxon>
        <taxon>Craniata</taxon>
        <taxon>Vertebrata</taxon>
        <taxon>Euteleostomi</taxon>
        <taxon>Mammalia</taxon>
        <taxon>Eutheria</taxon>
        <taxon>Laurasiatheria</taxon>
        <taxon>Carnivora</taxon>
        <taxon>Caniformia</taxon>
        <taxon>Ursidae</taxon>
        <taxon>Ursus</taxon>
    </lineage>
</organism>
<evidence type="ECO:0000256" key="4">
    <source>
        <dbReference type="ARBA" id="ARBA00054269"/>
    </source>
</evidence>
<dbReference type="SMART" id="SM00544">
    <property type="entry name" value="MA3"/>
    <property type="match status" value="1"/>
</dbReference>
<evidence type="ECO:0000259" key="9">
    <source>
        <dbReference type="PROSITE" id="PS51366"/>
    </source>
</evidence>
<dbReference type="GO" id="GO:0048820">
    <property type="term" value="P:hair follicle maturation"/>
    <property type="evidence" value="ECO:0007669"/>
    <property type="project" value="Ensembl"/>
</dbReference>
<dbReference type="Pfam" id="PF02847">
    <property type="entry name" value="MA3"/>
    <property type="match status" value="1"/>
</dbReference>
<comment type="similarity">
    <text evidence="2">Belongs to the CWC22 family.</text>
</comment>
<feature type="domain" description="MI" evidence="9">
    <location>
        <begin position="605"/>
        <end position="721"/>
    </location>
</feature>
<dbReference type="Gene3D" id="1.25.40.180">
    <property type="match status" value="1"/>
</dbReference>
<dbReference type="GeneTree" id="ENSGT00940000153458"/>
<dbReference type="PROSITE" id="PS51366">
    <property type="entry name" value="MI"/>
    <property type="match status" value="1"/>
</dbReference>
<dbReference type="FunFam" id="1.25.40.180:FF:000032">
    <property type="entry name" value="Nucleolar MIF4G domain-containing protein 1"/>
    <property type="match status" value="1"/>
</dbReference>
<protein>
    <recommendedName>
        <fullName evidence="6">Nucleolar MIF4G domain-containing protein 1</fullName>
    </recommendedName>
    <alternativeName>
        <fullName evidence="7">SGD1 homolog</fullName>
    </alternativeName>
</protein>
<dbReference type="Ensembl" id="ENSUMAT00000023076.1">
    <property type="protein sequence ID" value="ENSUMAP00000019511.1"/>
    <property type="gene ID" value="ENSUMAG00000014275.1"/>
</dbReference>
<feature type="compositionally biased region" description="Acidic residues" evidence="8">
    <location>
        <begin position="198"/>
        <end position="222"/>
    </location>
</feature>
<keyword evidence="3" id="KW-0539">Nucleus</keyword>
<dbReference type="Pfam" id="PF02854">
    <property type="entry name" value="MIF4G"/>
    <property type="match status" value="1"/>
</dbReference>
<evidence type="ECO:0000256" key="8">
    <source>
        <dbReference type="SAM" id="MobiDB-lite"/>
    </source>
</evidence>
<name>A0A452UFA1_URSMA</name>
<feature type="compositionally biased region" description="Gly residues" evidence="8">
    <location>
        <begin position="1"/>
        <end position="12"/>
    </location>
</feature>
<evidence type="ECO:0000313" key="10">
    <source>
        <dbReference type="Ensembl" id="ENSUMAP00000019511"/>
    </source>
</evidence>
<comment type="subcellular location">
    <subcellularLocation>
        <location evidence="1">Nucleus</location>
        <location evidence="1">Nucleolus</location>
    </subcellularLocation>
</comment>
<reference evidence="10" key="1">
    <citation type="submission" date="2019-03" db="UniProtKB">
        <authorList>
            <consortium name="Ensembl"/>
        </authorList>
    </citation>
    <scope>IDENTIFICATION</scope>
</reference>